<reference evidence="1 2" key="1">
    <citation type="submission" date="2018-06" db="EMBL/GenBank/DDBJ databases">
        <authorList>
            <consortium name="Pathogen Informatics"/>
            <person name="Doyle S."/>
        </authorList>
    </citation>
    <scope>NUCLEOTIDE SEQUENCE [LARGE SCALE GENOMIC DNA]</scope>
    <source>
        <strain evidence="1 2">NCTC11661</strain>
    </source>
</reference>
<name>A0A376C005_9FLAO</name>
<gene>
    <name evidence="1" type="ORF">NCTC11661_00214</name>
</gene>
<protein>
    <submittedName>
        <fullName evidence="1">Uncharacterized protein</fullName>
    </submittedName>
</protein>
<evidence type="ECO:0000313" key="2">
    <source>
        <dbReference type="Proteomes" id="UP000255515"/>
    </source>
</evidence>
<accession>A0A376C005</accession>
<evidence type="ECO:0000313" key="1">
    <source>
        <dbReference type="EMBL" id="SSZ46570.1"/>
    </source>
</evidence>
<dbReference type="EMBL" id="UFTJ01000001">
    <property type="protein sequence ID" value="SSZ46570.1"/>
    <property type="molecule type" value="Genomic_DNA"/>
</dbReference>
<proteinExistence type="predicted"/>
<dbReference type="Proteomes" id="UP000255515">
    <property type="component" value="Unassembled WGS sequence"/>
</dbReference>
<organism evidence="1 2">
    <name type="scientific">Bergeyella zoohelcum</name>
    <dbReference type="NCBI Taxonomy" id="1015"/>
    <lineage>
        <taxon>Bacteria</taxon>
        <taxon>Pseudomonadati</taxon>
        <taxon>Bacteroidota</taxon>
        <taxon>Flavobacteriia</taxon>
        <taxon>Flavobacteriales</taxon>
        <taxon>Weeksellaceae</taxon>
        <taxon>Bergeyella</taxon>
    </lineage>
</organism>
<sequence>MIFIFEFENYGMVKNPLILLFKSVKAQIEMSILFHKKIT</sequence>
<dbReference type="AlphaFoldDB" id="A0A376C005"/>